<dbReference type="AlphaFoldDB" id="A0A1G1V759"/>
<dbReference type="InterPro" id="IPR035901">
    <property type="entry name" value="GIY-YIG_endonuc_sf"/>
</dbReference>
<organism evidence="3 4">
    <name type="scientific">Candidatus Blackburnbacteria bacterium RIFCSPHIGHO2_02_FULL_44_20</name>
    <dbReference type="NCBI Taxonomy" id="1797516"/>
    <lineage>
        <taxon>Bacteria</taxon>
        <taxon>Candidatus Blackburniibacteriota</taxon>
    </lineage>
</organism>
<evidence type="ECO:0000313" key="3">
    <source>
        <dbReference type="EMBL" id="OGY11167.1"/>
    </source>
</evidence>
<dbReference type="SMART" id="SM00465">
    <property type="entry name" value="GIYc"/>
    <property type="match status" value="1"/>
</dbReference>
<dbReference type="CDD" id="cd10456">
    <property type="entry name" value="GIY-YIG_UPF0213"/>
    <property type="match status" value="1"/>
</dbReference>
<comment type="similarity">
    <text evidence="1">Belongs to the UPF0213 family.</text>
</comment>
<dbReference type="SUPFAM" id="SSF82771">
    <property type="entry name" value="GIY-YIG endonuclease"/>
    <property type="match status" value="1"/>
</dbReference>
<dbReference type="PANTHER" id="PTHR34477">
    <property type="entry name" value="UPF0213 PROTEIN YHBQ"/>
    <property type="match status" value="1"/>
</dbReference>
<dbReference type="InterPro" id="IPR050190">
    <property type="entry name" value="UPF0213_domain"/>
</dbReference>
<gene>
    <name evidence="3" type="ORF">A3D26_04720</name>
</gene>
<proteinExistence type="inferred from homology"/>
<dbReference type="EMBL" id="MHBZ01000022">
    <property type="protein sequence ID" value="OGY11167.1"/>
    <property type="molecule type" value="Genomic_DNA"/>
</dbReference>
<accession>A0A1G1V759</accession>
<evidence type="ECO:0000256" key="1">
    <source>
        <dbReference type="ARBA" id="ARBA00007435"/>
    </source>
</evidence>
<comment type="caution">
    <text evidence="3">The sequence shown here is derived from an EMBL/GenBank/DDBJ whole genome shotgun (WGS) entry which is preliminary data.</text>
</comment>
<dbReference type="Pfam" id="PF01541">
    <property type="entry name" value="GIY-YIG"/>
    <property type="match status" value="1"/>
</dbReference>
<feature type="domain" description="GIY-YIG" evidence="2">
    <location>
        <begin position="1"/>
        <end position="78"/>
    </location>
</feature>
<evidence type="ECO:0000259" key="2">
    <source>
        <dbReference type="PROSITE" id="PS50164"/>
    </source>
</evidence>
<dbReference type="PROSITE" id="PS50164">
    <property type="entry name" value="GIY_YIG"/>
    <property type="match status" value="1"/>
</dbReference>
<name>A0A1G1V759_9BACT</name>
<reference evidence="3 4" key="1">
    <citation type="journal article" date="2016" name="Nat. Commun.">
        <title>Thousands of microbial genomes shed light on interconnected biogeochemical processes in an aquifer system.</title>
        <authorList>
            <person name="Anantharaman K."/>
            <person name="Brown C.T."/>
            <person name="Hug L.A."/>
            <person name="Sharon I."/>
            <person name="Castelle C.J."/>
            <person name="Probst A.J."/>
            <person name="Thomas B.C."/>
            <person name="Singh A."/>
            <person name="Wilkins M.J."/>
            <person name="Karaoz U."/>
            <person name="Brodie E.L."/>
            <person name="Williams K.H."/>
            <person name="Hubbard S.S."/>
            <person name="Banfield J.F."/>
        </authorList>
    </citation>
    <scope>NUCLEOTIDE SEQUENCE [LARGE SCALE GENOMIC DNA]</scope>
</reference>
<sequence>MPYTVYILRTSSNTLYIGQTNNIERRLKEHQAKSSKSAKYIRYFATCNLVHSEIYNSRSEAIKRERELKKWPKAQKEALITRNEDTSLS</sequence>
<protein>
    <recommendedName>
        <fullName evidence="2">GIY-YIG domain-containing protein</fullName>
    </recommendedName>
</protein>
<dbReference type="PANTHER" id="PTHR34477:SF1">
    <property type="entry name" value="UPF0213 PROTEIN YHBQ"/>
    <property type="match status" value="1"/>
</dbReference>
<dbReference type="Proteomes" id="UP000178319">
    <property type="component" value="Unassembled WGS sequence"/>
</dbReference>
<evidence type="ECO:0000313" key="4">
    <source>
        <dbReference type="Proteomes" id="UP000178319"/>
    </source>
</evidence>
<dbReference type="InterPro" id="IPR000305">
    <property type="entry name" value="GIY-YIG_endonuc"/>
</dbReference>
<dbReference type="Gene3D" id="3.40.1440.10">
    <property type="entry name" value="GIY-YIG endonuclease"/>
    <property type="match status" value="1"/>
</dbReference>